<keyword evidence="2" id="KW-1185">Reference proteome</keyword>
<reference evidence="1 2" key="1">
    <citation type="submission" date="2018-07" db="EMBL/GenBank/DDBJ databases">
        <title>Lottiidibacillus patelloidae gen. nov., sp. nov., isolated from the intestinal tract of a marine limpet and the reclassification of B. taeanensis BH030017T, B. algicola KMM 3737T and B. hwajinpoensis SW-72T as genus Lottiidibacillus.</title>
        <authorList>
            <person name="Liu R."/>
            <person name="Huang Z."/>
        </authorList>
    </citation>
    <scope>NUCLEOTIDE SEQUENCE [LARGE SCALE GENOMIC DNA]</scope>
    <source>
        <strain evidence="1 2">BH030017</strain>
    </source>
</reference>
<gene>
    <name evidence="1" type="ORF">DS031_13715</name>
</gene>
<proteinExistence type="predicted"/>
<sequence>MAKKNKKKVIQSDVNKHQYNMKVVHSGICEACKTKCVRGISYIEKMSQPGAVGYGIPCILTKGKAYK</sequence>
<name>A0A366XRL1_9BACI</name>
<evidence type="ECO:0000313" key="2">
    <source>
        <dbReference type="Proteomes" id="UP000253314"/>
    </source>
</evidence>
<comment type="caution">
    <text evidence="1">The sequence shown here is derived from an EMBL/GenBank/DDBJ whole genome shotgun (WGS) entry which is preliminary data.</text>
</comment>
<dbReference type="EMBL" id="QOCW01000014">
    <property type="protein sequence ID" value="RBW68990.1"/>
    <property type="molecule type" value="Genomic_DNA"/>
</dbReference>
<dbReference type="Proteomes" id="UP000253314">
    <property type="component" value="Unassembled WGS sequence"/>
</dbReference>
<protein>
    <submittedName>
        <fullName evidence="1">Uncharacterized protein</fullName>
    </submittedName>
</protein>
<dbReference type="OrthoDB" id="2382331at2"/>
<organism evidence="1 2">
    <name type="scientific">Bacillus taeanensis</name>
    <dbReference type="NCBI Taxonomy" id="273032"/>
    <lineage>
        <taxon>Bacteria</taxon>
        <taxon>Bacillati</taxon>
        <taxon>Bacillota</taxon>
        <taxon>Bacilli</taxon>
        <taxon>Bacillales</taxon>
        <taxon>Bacillaceae</taxon>
        <taxon>Bacillus</taxon>
    </lineage>
</organism>
<accession>A0A366XRL1</accession>
<evidence type="ECO:0000313" key="1">
    <source>
        <dbReference type="EMBL" id="RBW68990.1"/>
    </source>
</evidence>
<dbReference type="AlphaFoldDB" id="A0A366XRL1"/>
<dbReference type="RefSeq" id="WP_113806639.1">
    <property type="nucleotide sequence ID" value="NZ_QOCW01000014.1"/>
</dbReference>